<gene>
    <name evidence="9" type="ORF">HND93_08250</name>
</gene>
<dbReference type="Pfam" id="PF00528">
    <property type="entry name" value="BPD_transp_1"/>
    <property type="match status" value="1"/>
</dbReference>
<accession>A0ABX2TAJ8</accession>
<feature type="transmembrane region" description="Helical" evidence="7">
    <location>
        <begin position="288"/>
        <end position="310"/>
    </location>
</feature>
<dbReference type="InterPro" id="IPR000515">
    <property type="entry name" value="MetI-like"/>
</dbReference>
<name>A0ABX2TAJ8_9PROT</name>
<protein>
    <submittedName>
        <fullName evidence="9">ABC transporter permease</fullName>
    </submittedName>
</protein>
<dbReference type="SUPFAM" id="SSF161098">
    <property type="entry name" value="MetI-like"/>
    <property type="match status" value="1"/>
</dbReference>
<evidence type="ECO:0000256" key="6">
    <source>
        <dbReference type="ARBA" id="ARBA00023136"/>
    </source>
</evidence>
<keyword evidence="4 7" id="KW-0812">Transmembrane</keyword>
<keyword evidence="5 7" id="KW-1133">Transmembrane helix</keyword>
<evidence type="ECO:0000256" key="2">
    <source>
        <dbReference type="ARBA" id="ARBA00022448"/>
    </source>
</evidence>
<sequence>MLSYIAHRLGMIVPTLIGVAVLCFFMLRIMPGDIVELKLRGDGVAVTEEVIQQERARLGLDKPLASQFVDWMTGLATLDLGRSLWTDKPVVEEIGTRVWVSLQVAFMATIIAVLIAIPLGTLSALYKDTWIDYVVRVVAIAGLAVPSFWLGMLVIMGLLLLFRWLPPIETVSFFHDPIRNLSILIWPALAVGYRYAAVATRMMRSSLLEVLKEDYIRTARAKGLYERLIVVRHGLRNALLPVITVIGVEFAFLIGGLVVTEQVFNINGIGKLFVQAVGRGDFTMVQGLVMLVAVIFILVNLAVDLLYGVLDPRIRSKA</sequence>
<evidence type="ECO:0000313" key="10">
    <source>
        <dbReference type="Proteomes" id="UP000584642"/>
    </source>
</evidence>
<feature type="transmembrane region" description="Helical" evidence="7">
    <location>
        <begin position="177"/>
        <end position="196"/>
    </location>
</feature>
<dbReference type="PANTHER" id="PTHR43163:SF6">
    <property type="entry name" value="DIPEPTIDE TRANSPORT SYSTEM PERMEASE PROTEIN DPPB-RELATED"/>
    <property type="match status" value="1"/>
</dbReference>
<dbReference type="InterPro" id="IPR035906">
    <property type="entry name" value="MetI-like_sf"/>
</dbReference>
<evidence type="ECO:0000256" key="1">
    <source>
        <dbReference type="ARBA" id="ARBA00004651"/>
    </source>
</evidence>
<evidence type="ECO:0000256" key="7">
    <source>
        <dbReference type="RuleBase" id="RU363032"/>
    </source>
</evidence>
<feature type="transmembrane region" description="Helical" evidence="7">
    <location>
        <begin position="12"/>
        <end position="30"/>
    </location>
</feature>
<keyword evidence="6 7" id="KW-0472">Membrane</keyword>
<dbReference type="Pfam" id="PF19300">
    <property type="entry name" value="BPD_transp_1_N"/>
    <property type="match status" value="1"/>
</dbReference>
<dbReference type="CDD" id="cd06261">
    <property type="entry name" value="TM_PBP2"/>
    <property type="match status" value="1"/>
</dbReference>
<evidence type="ECO:0000259" key="8">
    <source>
        <dbReference type="PROSITE" id="PS50928"/>
    </source>
</evidence>
<dbReference type="RefSeq" id="WP_180281471.1">
    <property type="nucleotide sequence ID" value="NZ_JABFDB010000004.1"/>
</dbReference>
<comment type="caution">
    <text evidence="9">The sequence shown here is derived from an EMBL/GenBank/DDBJ whole genome shotgun (WGS) entry which is preliminary data.</text>
</comment>
<dbReference type="EMBL" id="JABFDB010000004">
    <property type="protein sequence ID" value="NYZ19700.1"/>
    <property type="molecule type" value="Genomic_DNA"/>
</dbReference>
<proteinExistence type="inferred from homology"/>
<organism evidence="9 10">
    <name type="scientific">Azospirillum oleiclasticum</name>
    <dbReference type="NCBI Taxonomy" id="2735135"/>
    <lineage>
        <taxon>Bacteria</taxon>
        <taxon>Pseudomonadati</taxon>
        <taxon>Pseudomonadota</taxon>
        <taxon>Alphaproteobacteria</taxon>
        <taxon>Rhodospirillales</taxon>
        <taxon>Azospirillaceae</taxon>
        <taxon>Azospirillum</taxon>
    </lineage>
</organism>
<keyword evidence="3" id="KW-1003">Cell membrane</keyword>
<reference evidence="9 10" key="1">
    <citation type="submission" date="2020-05" db="EMBL/GenBank/DDBJ databases">
        <title>Azospirillum oleiclasticum sp. nov, a nitrogen-fixing and heavy crude oil-emulsifying bacterium isolated from the crude oil of Yumen Oilfield.</title>
        <authorList>
            <person name="Wu D."/>
            <person name="Cai M."/>
            <person name="Zhang X."/>
        </authorList>
    </citation>
    <scope>NUCLEOTIDE SEQUENCE [LARGE SCALE GENOMIC DNA]</scope>
    <source>
        <strain evidence="9 10">ROY-1-1-2</strain>
    </source>
</reference>
<dbReference type="Gene3D" id="1.10.3720.10">
    <property type="entry name" value="MetI-like"/>
    <property type="match status" value="1"/>
</dbReference>
<evidence type="ECO:0000256" key="5">
    <source>
        <dbReference type="ARBA" id="ARBA00022989"/>
    </source>
</evidence>
<evidence type="ECO:0000256" key="4">
    <source>
        <dbReference type="ARBA" id="ARBA00022692"/>
    </source>
</evidence>
<feature type="transmembrane region" description="Helical" evidence="7">
    <location>
        <begin position="138"/>
        <end position="165"/>
    </location>
</feature>
<evidence type="ECO:0000313" key="9">
    <source>
        <dbReference type="EMBL" id="NYZ19700.1"/>
    </source>
</evidence>
<feature type="domain" description="ABC transmembrane type-1" evidence="8">
    <location>
        <begin position="98"/>
        <end position="307"/>
    </location>
</feature>
<dbReference type="Proteomes" id="UP000584642">
    <property type="component" value="Unassembled WGS sequence"/>
</dbReference>
<feature type="transmembrane region" description="Helical" evidence="7">
    <location>
        <begin position="238"/>
        <end position="259"/>
    </location>
</feature>
<feature type="transmembrane region" description="Helical" evidence="7">
    <location>
        <begin position="104"/>
        <end position="126"/>
    </location>
</feature>
<evidence type="ECO:0000256" key="3">
    <source>
        <dbReference type="ARBA" id="ARBA00022475"/>
    </source>
</evidence>
<dbReference type="PANTHER" id="PTHR43163">
    <property type="entry name" value="DIPEPTIDE TRANSPORT SYSTEM PERMEASE PROTEIN DPPB-RELATED"/>
    <property type="match status" value="1"/>
</dbReference>
<keyword evidence="10" id="KW-1185">Reference proteome</keyword>
<keyword evidence="2 7" id="KW-0813">Transport</keyword>
<comment type="subcellular location">
    <subcellularLocation>
        <location evidence="1 7">Cell membrane</location>
        <topology evidence="1 7">Multi-pass membrane protein</topology>
    </subcellularLocation>
</comment>
<dbReference type="InterPro" id="IPR045621">
    <property type="entry name" value="BPD_transp_1_N"/>
</dbReference>
<comment type="similarity">
    <text evidence="7">Belongs to the binding-protein-dependent transport system permease family.</text>
</comment>
<dbReference type="PROSITE" id="PS50928">
    <property type="entry name" value="ABC_TM1"/>
    <property type="match status" value="1"/>
</dbReference>